<gene>
    <name evidence="9" type="ORF">EVOR1521_LOCUS12871</name>
</gene>
<proteinExistence type="inferred from homology"/>
<dbReference type="SUPFAM" id="SSF54001">
    <property type="entry name" value="Cysteine proteinases"/>
    <property type="match status" value="1"/>
</dbReference>
<evidence type="ECO:0000313" key="9">
    <source>
        <dbReference type="EMBL" id="CAJ1386624.1"/>
    </source>
</evidence>
<dbReference type="PROSITE" id="PS50235">
    <property type="entry name" value="USP_3"/>
    <property type="match status" value="1"/>
</dbReference>
<dbReference type="GO" id="GO:0006508">
    <property type="term" value="P:proteolysis"/>
    <property type="evidence" value="ECO:0007669"/>
    <property type="project" value="UniProtKB-KW"/>
</dbReference>
<dbReference type="InterPro" id="IPR018200">
    <property type="entry name" value="USP_CS"/>
</dbReference>
<dbReference type="EMBL" id="CAUJNA010001391">
    <property type="protein sequence ID" value="CAJ1386624.1"/>
    <property type="molecule type" value="Genomic_DNA"/>
</dbReference>
<dbReference type="InterPro" id="IPR038765">
    <property type="entry name" value="Papain-like_cys_pep_sf"/>
</dbReference>
<dbReference type="Pfam" id="PF00443">
    <property type="entry name" value="UCH"/>
    <property type="match status" value="1"/>
</dbReference>
<evidence type="ECO:0000256" key="4">
    <source>
        <dbReference type="ARBA" id="ARBA00022670"/>
    </source>
</evidence>
<reference evidence="9" key="1">
    <citation type="submission" date="2023-08" db="EMBL/GenBank/DDBJ databases">
        <authorList>
            <person name="Chen Y."/>
            <person name="Shah S."/>
            <person name="Dougan E. K."/>
            <person name="Thang M."/>
            <person name="Chan C."/>
        </authorList>
    </citation>
    <scope>NUCLEOTIDE SEQUENCE</scope>
</reference>
<keyword evidence="4" id="KW-0645">Protease</keyword>
<feature type="domain" description="USP" evidence="8">
    <location>
        <begin position="1"/>
        <end position="136"/>
    </location>
</feature>
<name>A0AA36MZQ5_9DINO</name>
<dbReference type="Gene3D" id="3.90.70.10">
    <property type="entry name" value="Cysteine proteinases"/>
    <property type="match status" value="1"/>
</dbReference>
<comment type="caution">
    <text evidence="9">The sequence shown here is derived from an EMBL/GenBank/DDBJ whole genome shotgun (WGS) entry which is preliminary data.</text>
</comment>
<keyword evidence="5" id="KW-0833">Ubl conjugation pathway</keyword>
<keyword evidence="6" id="KW-0378">Hydrolase</keyword>
<keyword evidence="7" id="KW-0788">Thiol protease</keyword>
<dbReference type="GO" id="GO:0004843">
    <property type="term" value="F:cysteine-type deubiquitinase activity"/>
    <property type="evidence" value="ECO:0007669"/>
    <property type="project" value="UniProtKB-EC"/>
</dbReference>
<keyword evidence="10" id="KW-1185">Reference proteome</keyword>
<dbReference type="InterPro" id="IPR050185">
    <property type="entry name" value="Ub_carboxyl-term_hydrolase"/>
</dbReference>
<evidence type="ECO:0000256" key="3">
    <source>
        <dbReference type="ARBA" id="ARBA00012759"/>
    </source>
</evidence>
<dbReference type="EC" id="3.4.19.12" evidence="3"/>
<sequence length="192" mass="21807">MAVLQLKRFHTSEGASYKLFNEVVFGQTLDLKDFLCDGGKACHKTETFVDWHRPLRERSWSDEMRRWAGFPGLSREVTKYQLYGVVNHIGGMGSGHYTACILHDKQWYCFNDDRVYTISDQDVCSANAYLLFYARSDVAEGQKDFSQLFPPEGRQVKAANLEQIKQSTWVSDLHRASSKGTAASGDRFCAVS</sequence>
<evidence type="ECO:0000256" key="7">
    <source>
        <dbReference type="ARBA" id="ARBA00022807"/>
    </source>
</evidence>
<dbReference type="InterPro" id="IPR001394">
    <property type="entry name" value="Peptidase_C19_UCH"/>
</dbReference>
<evidence type="ECO:0000256" key="5">
    <source>
        <dbReference type="ARBA" id="ARBA00022786"/>
    </source>
</evidence>
<comment type="catalytic activity">
    <reaction evidence="1">
        <text>Thiol-dependent hydrolysis of ester, thioester, amide, peptide and isopeptide bonds formed by the C-terminal Gly of ubiquitin (a 76-residue protein attached to proteins as an intracellular targeting signal).</text>
        <dbReference type="EC" id="3.4.19.12"/>
    </reaction>
</comment>
<evidence type="ECO:0000256" key="1">
    <source>
        <dbReference type="ARBA" id="ARBA00000707"/>
    </source>
</evidence>
<dbReference type="AlphaFoldDB" id="A0AA36MZQ5"/>
<dbReference type="GO" id="GO:0016579">
    <property type="term" value="P:protein deubiquitination"/>
    <property type="evidence" value="ECO:0007669"/>
    <property type="project" value="InterPro"/>
</dbReference>
<dbReference type="PANTHER" id="PTHR21646">
    <property type="entry name" value="UBIQUITIN CARBOXYL-TERMINAL HYDROLASE"/>
    <property type="match status" value="1"/>
</dbReference>
<protein>
    <recommendedName>
        <fullName evidence="3">ubiquitinyl hydrolase 1</fullName>
        <ecNumber evidence="3">3.4.19.12</ecNumber>
    </recommendedName>
</protein>
<organism evidence="9 10">
    <name type="scientific">Effrenium voratum</name>
    <dbReference type="NCBI Taxonomy" id="2562239"/>
    <lineage>
        <taxon>Eukaryota</taxon>
        <taxon>Sar</taxon>
        <taxon>Alveolata</taxon>
        <taxon>Dinophyceae</taxon>
        <taxon>Suessiales</taxon>
        <taxon>Symbiodiniaceae</taxon>
        <taxon>Effrenium</taxon>
    </lineage>
</organism>
<dbReference type="PANTHER" id="PTHR21646:SF24">
    <property type="entry name" value="UBIQUITIN CARBOXYL-TERMINAL HYDROLASE"/>
    <property type="match status" value="1"/>
</dbReference>
<comment type="similarity">
    <text evidence="2">Belongs to the peptidase C19 family.</text>
</comment>
<dbReference type="CDD" id="cd02257">
    <property type="entry name" value="Peptidase_C19"/>
    <property type="match status" value="1"/>
</dbReference>
<evidence type="ECO:0000313" key="10">
    <source>
        <dbReference type="Proteomes" id="UP001178507"/>
    </source>
</evidence>
<accession>A0AA36MZQ5</accession>
<evidence type="ECO:0000256" key="6">
    <source>
        <dbReference type="ARBA" id="ARBA00022801"/>
    </source>
</evidence>
<evidence type="ECO:0000259" key="8">
    <source>
        <dbReference type="PROSITE" id="PS50235"/>
    </source>
</evidence>
<dbReference type="PROSITE" id="PS00973">
    <property type="entry name" value="USP_2"/>
    <property type="match status" value="1"/>
</dbReference>
<dbReference type="InterPro" id="IPR028889">
    <property type="entry name" value="USP"/>
</dbReference>
<evidence type="ECO:0000256" key="2">
    <source>
        <dbReference type="ARBA" id="ARBA00009085"/>
    </source>
</evidence>
<dbReference type="Proteomes" id="UP001178507">
    <property type="component" value="Unassembled WGS sequence"/>
</dbReference>